<protein>
    <submittedName>
        <fullName evidence="2">Uncharacterized protein</fullName>
    </submittedName>
</protein>
<keyword evidence="1" id="KW-0812">Transmembrane</keyword>
<organism evidence="2 3">
    <name type="scientific">Mycoplana azooxidifex</name>
    <dbReference type="NCBI Taxonomy" id="1636188"/>
    <lineage>
        <taxon>Bacteria</taxon>
        <taxon>Pseudomonadati</taxon>
        <taxon>Pseudomonadota</taxon>
        <taxon>Alphaproteobacteria</taxon>
        <taxon>Hyphomicrobiales</taxon>
        <taxon>Rhizobiaceae</taxon>
        <taxon>Mycoplana</taxon>
    </lineage>
</organism>
<reference evidence="2 3" key="1">
    <citation type="submission" date="2020-08" db="EMBL/GenBank/DDBJ databases">
        <title>Genomic Encyclopedia of Type Strains, Phase IV (KMG-IV): sequencing the most valuable type-strain genomes for metagenomic binning, comparative biology and taxonomic classification.</title>
        <authorList>
            <person name="Goeker M."/>
        </authorList>
    </citation>
    <scope>NUCLEOTIDE SEQUENCE [LARGE SCALE GENOMIC DNA]</scope>
    <source>
        <strain evidence="2 3">DSM 100211</strain>
    </source>
</reference>
<dbReference type="RefSeq" id="WP_183798299.1">
    <property type="nucleotide sequence ID" value="NZ_JACIEE010000001.1"/>
</dbReference>
<keyword evidence="1" id="KW-0472">Membrane</keyword>
<keyword evidence="1" id="KW-1133">Transmembrane helix</keyword>
<evidence type="ECO:0000313" key="3">
    <source>
        <dbReference type="Proteomes" id="UP000574761"/>
    </source>
</evidence>
<keyword evidence="3" id="KW-1185">Reference proteome</keyword>
<comment type="caution">
    <text evidence="2">The sequence shown here is derived from an EMBL/GenBank/DDBJ whole genome shotgun (WGS) entry which is preliminary data.</text>
</comment>
<evidence type="ECO:0000313" key="2">
    <source>
        <dbReference type="EMBL" id="MBB3975219.1"/>
    </source>
</evidence>
<feature type="transmembrane region" description="Helical" evidence="1">
    <location>
        <begin position="96"/>
        <end position="113"/>
    </location>
</feature>
<sequence>MRRAGAGLIAIGSAVGLAISLYNYIMPMNLLEPDSSVTGTAGALLVVASSAIILLAALVLAAGTGGRALRAFLIAGCLVGVLGTGFAAYLLDTLPLLIAMAVCMIGWLAMFAMRRHSYSA</sequence>
<feature type="transmembrane region" description="Helical" evidence="1">
    <location>
        <begin position="7"/>
        <end position="25"/>
    </location>
</feature>
<gene>
    <name evidence="2" type="ORF">GGQ64_000395</name>
</gene>
<feature type="transmembrane region" description="Helical" evidence="1">
    <location>
        <begin position="37"/>
        <end position="61"/>
    </location>
</feature>
<feature type="transmembrane region" description="Helical" evidence="1">
    <location>
        <begin position="68"/>
        <end position="90"/>
    </location>
</feature>
<accession>A0A7W6D3K8</accession>
<dbReference type="Proteomes" id="UP000574761">
    <property type="component" value="Unassembled WGS sequence"/>
</dbReference>
<dbReference type="AlphaFoldDB" id="A0A7W6D3K8"/>
<name>A0A7W6D3K8_9HYPH</name>
<dbReference type="EMBL" id="JACIEE010000001">
    <property type="protein sequence ID" value="MBB3975219.1"/>
    <property type="molecule type" value="Genomic_DNA"/>
</dbReference>
<evidence type="ECO:0000256" key="1">
    <source>
        <dbReference type="SAM" id="Phobius"/>
    </source>
</evidence>
<proteinExistence type="predicted"/>